<accession>A0A4Y2BPN5</accession>
<organism evidence="1 2">
    <name type="scientific">Araneus ventricosus</name>
    <name type="common">Orbweaver spider</name>
    <name type="synonym">Epeira ventricosa</name>
    <dbReference type="NCBI Taxonomy" id="182803"/>
    <lineage>
        <taxon>Eukaryota</taxon>
        <taxon>Metazoa</taxon>
        <taxon>Ecdysozoa</taxon>
        <taxon>Arthropoda</taxon>
        <taxon>Chelicerata</taxon>
        <taxon>Arachnida</taxon>
        <taxon>Araneae</taxon>
        <taxon>Araneomorphae</taxon>
        <taxon>Entelegynae</taxon>
        <taxon>Araneoidea</taxon>
        <taxon>Araneidae</taxon>
        <taxon>Araneus</taxon>
    </lineage>
</organism>
<name>A0A4Y2BPN5_ARAVE</name>
<comment type="caution">
    <text evidence="1">The sequence shown here is derived from an EMBL/GenBank/DDBJ whole genome shotgun (WGS) entry which is preliminary data.</text>
</comment>
<dbReference type="Proteomes" id="UP000499080">
    <property type="component" value="Unassembled WGS sequence"/>
</dbReference>
<sequence length="108" mass="11997">MEPEPHWAIFCEIAGRRSPPKIARRTLARFRNPSSGGAIMLCEECYCSGLASFSVCRAGCHPRDSLRHSFTSSVSAVFAFSPHDRSLECDDSTPSYCRSYFKGVLPMT</sequence>
<reference evidence="1 2" key="1">
    <citation type="journal article" date="2019" name="Sci. Rep.">
        <title>Orb-weaving spider Araneus ventricosus genome elucidates the spidroin gene catalogue.</title>
        <authorList>
            <person name="Kono N."/>
            <person name="Nakamura H."/>
            <person name="Ohtoshi R."/>
            <person name="Moran D.A.P."/>
            <person name="Shinohara A."/>
            <person name="Yoshida Y."/>
            <person name="Fujiwara M."/>
            <person name="Mori M."/>
            <person name="Tomita M."/>
            <person name="Arakawa K."/>
        </authorList>
    </citation>
    <scope>NUCLEOTIDE SEQUENCE [LARGE SCALE GENOMIC DNA]</scope>
</reference>
<gene>
    <name evidence="1" type="ORF">AVEN_133222_1</name>
</gene>
<keyword evidence="2" id="KW-1185">Reference proteome</keyword>
<evidence type="ECO:0000313" key="2">
    <source>
        <dbReference type="Proteomes" id="UP000499080"/>
    </source>
</evidence>
<proteinExistence type="predicted"/>
<evidence type="ECO:0000313" key="1">
    <source>
        <dbReference type="EMBL" id="GBL94191.1"/>
    </source>
</evidence>
<protein>
    <submittedName>
        <fullName evidence="1">Uncharacterized protein</fullName>
    </submittedName>
</protein>
<dbReference type="AlphaFoldDB" id="A0A4Y2BPN5"/>
<dbReference type="EMBL" id="BGPR01084125">
    <property type="protein sequence ID" value="GBL94191.1"/>
    <property type="molecule type" value="Genomic_DNA"/>
</dbReference>